<dbReference type="AlphaFoldDB" id="A0A1L7CP96"/>
<dbReference type="PANTHER" id="PTHR30472:SF70">
    <property type="entry name" value="MOLYBDATE IMPORT SYSTEM PERMEASE PROTEIN MOLB"/>
    <property type="match status" value="1"/>
</dbReference>
<evidence type="ECO:0000256" key="2">
    <source>
        <dbReference type="ARBA" id="ARBA00007935"/>
    </source>
</evidence>
<dbReference type="CDD" id="cd06550">
    <property type="entry name" value="TM_ABC_iron-siderophores_like"/>
    <property type="match status" value="1"/>
</dbReference>
<accession>A0A1L7CP96</accession>
<dbReference type="OrthoDB" id="9782305at2"/>
<evidence type="ECO:0000256" key="7">
    <source>
        <dbReference type="ARBA" id="ARBA00023136"/>
    </source>
</evidence>
<feature type="transmembrane region" description="Helical" evidence="8">
    <location>
        <begin position="72"/>
        <end position="93"/>
    </location>
</feature>
<comment type="subcellular location">
    <subcellularLocation>
        <location evidence="1">Cell membrane</location>
        <topology evidence="1">Multi-pass membrane protein</topology>
    </subcellularLocation>
</comment>
<keyword evidence="11" id="KW-1185">Reference proteome</keyword>
<dbReference type="GeneID" id="82881255"/>
<evidence type="ECO:0000256" key="8">
    <source>
        <dbReference type="SAM" id="Phobius"/>
    </source>
</evidence>
<reference evidence="10 12" key="2">
    <citation type="submission" date="2019-06" db="EMBL/GenBank/DDBJ databases">
        <title>Whole genome shotgun sequence of Corynebacterium flavescens NBRC 14136.</title>
        <authorList>
            <person name="Hosoyama A."/>
            <person name="Uohara A."/>
            <person name="Ohji S."/>
            <person name="Ichikawa N."/>
        </authorList>
    </citation>
    <scope>NUCLEOTIDE SEQUENCE [LARGE SCALE GENOMIC DNA]</scope>
    <source>
        <strain evidence="10 12">NBRC 14136</strain>
    </source>
</reference>
<feature type="transmembrane region" description="Helical" evidence="8">
    <location>
        <begin position="199"/>
        <end position="220"/>
    </location>
</feature>
<sequence>MTRLVLKEGRLRWSAIIALIVGLGLVMVLSLMLGRYTLTIGDIYNAAWYRLYGLSFGEPVDSVVFNLRLPRFLLAALAGAGLASAGTAFQGIFGNPLATPDTLGVTAGTSVGAVSALILNFSLVGVQLLSFVAGIVTVVVTTLIARNKRGGTSVVMLILSGVMVGALASAIMSILKYTADPNNKLPQITYWLMGSLSGASMRTLALGAPFIVVGSAVIFLMRWRLNILALGDDEARAAGMNVPRARGIIIVAATLITAAVVSMCGQVGWVGLLIPHCARMICGNNNRFVVPVGTVLGAIFLVVIDTLARSSMESEIPISVLTAIIGAPFFIYLLRRTGGGWA</sequence>
<keyword evidence="4" id="KW-1003">Cell membrane</keyword>
<dbReference type="Proteomes" id="UP000315353">
    <property type="component" value="Unassembled WGS sequence"/>
</dbReference>
<dbReference type="EMBL" id="BJNB01000004">
    <property type="protein sequence ID" value="GEB96938.1"/>
    <property type="molecule type" value="Genomic_DNA"/>
</dbReference>
<evidence type="ECO:0000256" key="4">
    <source>
        <dbReference type="ARBA" id="ARBA00022475"/>
    </source>
</evidence>
<evidence type="ECO:0000313" key="10">
    <source>
        <dbReference type="EMBL" id="GEB96938.1"/>
    </source>
</evidence>
<dbReference type="STRING" id="28028.CFLV_11260"/>
<dbReference type="RefSeq" id="WP_075730597.1">
    <property type="nucleotide sequence ID" value="NZ_BJNB01000004.1"/>
</dbReference>
<dbReference type="InterPro" id="IPR000522">
    <property type="entry name" value="ABC_transptr_permease_BtuC"/>
</dbReference>
<dbReference type="Gene3D" id="1.10.3470.10">
    <property type="entry name" value="ABC transporter involved in vitamin B12 uptake, BtuC"/>
    <property type="match status" value="1"/>
</dbReference>
<name>A0A1L7CP96_CORFL</name>
<dbReference type="EMBL" id="CP009246">
    <property type="protein sequence ID" value="APT87672.1"/>
    <property type="molecule type" value="Genomic_DNA"/>
</dbReference>
<evidence type="ECO:0000313" key="11">
    <source>
        <dbReference type="Proteomes" id="UP000185479"/>
    </source>
</evidence>
<feature type="transmembrane region" description="Helical" evidence="8">
    <location>
        <begin position="248"/>
        <end position="274"/>
    </location>
</feature>
<evidence type="ECO:0000256" key="1">
    <source>
        <dbReference type="ARBA" id="ARBA00004651"/>
    </source>
</evidence>
<keyword evidence="6 8" id="KW-1133">Transmembrane helix</keyword>
<feature type="transmembrane region" description="Helical" evidence="8">
    <location>
        <begin position="157"/>
        <end position="179"/>
    </location>
</feature>
<dbReference type="GO" id="GO:0005886">
    <property type="term" value="C:plasma membrane"/>
    <property type="evidence" value="ECO:0007669"/>
    <property type="project" value="UniProtKB-SubCell"/>
</dbReference>
<dbReference type="KEGG" id="cfc:CFLV_11260"/>
<proteinExistence type="inferred from homology"/>
<dbReference type="InterPro" id="IPR037294">
    <property type="entry name" value="ABC_BtuC-like"/>
</dbReference>
<evidence type="ECO:0000256" key="6">
    <source>
        <dbReference type="ARBA" id="ARBA00022989"/>
    </source>
</evidence>
<dbReference type="SUPFAM" id="SSF81345">
    <property type="entry name" value="ABC transporter involved in vitamin B12 uptake, BtuC"/>
    <property type="match status" value="1"/>
</dbReference>
<comment type="similarity">
    <text evidence="2">Belongs to the binding-protein-dependent transport system permease family. FecCD subfamily.</text>
</comment>
<evidence type="ECO:0000313" key="12">
    <source>
        <dbReference type="Proteomes" id="UP000315353"/>
    </source>
</evidence>
<organism evidence="9 11">
    <name type="scientific">Corynebacterium flavescens</name>
    <dbReference type="NCBI Taxonomy" id="28028"/>
    <lineage>
        <taxon>Bacteria</taxon>
        <taxon>Bacillati</taxon>
        <taxon>Actinomycetota</taxon>
        <taxon>Actinomycetes</taxon>
        <taxon>Mycobacteriales</taxon>
        <taxon>Corynebacteriaceae</taxon>
        <taxon>Corynebacterium</taxon>
    </lineage>
</organism>
<reference evidence="9 11" key="1">
    <citation type="submission" date="2014-08" db="EMBL/GenBank/DDBJ databases">
        <title>Complete genome sequence of Corynebacterium flavescens OJ8(T)(=DSM 20296(T)), isolated from cheese.</title>
        <authorList>
            <person name="Ruckert C."/>
            <person name="Albersmeier A."/>
            <person name="Winkler A."/>
            <person name="Kalinowski J."/>
        </authorList>
    </citation>
    <scope>NUCLEOTIDE SEQUENCE [LARGE SCALE GENOMIC DNA]</scope>
    <source>
        <strain evidence="9 11">OJ8</strain>
    </source>
</reference>
<dbReference type="Proteomes" id="UP000185479">
    <property type="component" value="Chromosome"/>
</dbReference>
<evidence type="ECO:0000256" key="5">
    <source>
        <dbReference type="ARBA" id="ARBA00022692"/>
    </source>
</evidence>
<gene>
    <name evidence="10" type="ORF">CFL01nite_04330</name>
    <name evidence="9" type="ORF">CFLV_11260</name>
</gene>
<dbReference type="PANTHER" id="PTHR30472">
    <property type="entry name" value="FERRIC ENTEROBACTIN TRANSPORT SYSTEM PERMEASE PROTEIN"/>
    <property type="match status" value="1"/>
</dbReference>
<feature type="transmembrane region" description="Helical" evidence="8">
    <location>
        <begin position="286"/>
        <end position="304"/>
    </location>
</feature>
<evidence type="ECO:0000313" key="9">
    <source>
        <dbReference type="EMBL" id="APT87672.1"/>
    </source>
</evidence>
<keyword evidence="7 8" id="KW-0472">Membrane</keyword>
<feature type="transmembrane region" description="Helical" evidence="8">
    <location>
        <begin position="12"/>
        <end position="33"/>
    </location>
</feature>
<protein>
    <submittedName>
        <fullName evidence="9">Iron ABC transporter permease</fullName>
    </submittedName>
</protein>
<keyword evidence="3" id="KW-0813">Transport</keyword>
<keyword evidence="5 8" id="KW-0812">Transmembrane</keyword>
<evidence type="ECO:0000256" key="3">
    <source>
        <dbReference type="ARBA" id="ARBA00022448"/>
    </source>
</evidence>
<dbReference type="FunFam" id="1.10.3470.10:FF:000001">
    <property type="entry name" value="Vitamin B12 ABC transporter permease BtuC"/>
    <property type="match status" value="1"/>
</dbReference>
<dbReference type="GO" id="GO:0033214">
    <property type="term" value="P:siderophore-iron import into cell"/>
    <property type="evidence" value="ECO:0007669"/>
    <property type="project" value="TreeGrafter"/>
</dbReference>
<dbReference type="GO" id="GO:0022857">
    <property type="term" value="F:transmembrane transporter activity"/>
    <property type="evidence" value="ECO:0007669"/>
    <property type="project" value="InterPro"/>
</dbReference>
<feature type="transmembrane region" description="Helical" evidence="8">
    <location>
        <begin position="316"/>
        <end position="334"/>
    </location>
</feature>
<dbReference type="Pfam" id="PF01032">
    <property type="entry name" value="FecCD"/>
    <property type="match status" value="1"/>
</dbReference>
<feature type="transmembrane region" description="Helical" evidence="8">
    <location>
        <begin position="113"/>
        <end position="145"/>
    </location>
</feature>